<keyword evidence="3" id="KW-1185">Reference proteome</keyword>
<dbReference type="AlphaFoldDB" id="A0A426USL3"/>
<proteinExistence type="predicted"/>
<evidence type="ECO:0000313" key="3">
    <source>
        <dbReference type="Proteomes" id="UP000277256"/>
    </source>
</evidence>
<dbReference type="Proteomes" id="UP000277256">
    <property type="component" value="Unassembled WGS sequence"/>
</dbReference>
<accession>A0A426USL3</accession>
<dbReference type="EMBL" id="RSEB01000008">
    <property type="protein sequence ID" value="RRR96122.1"/>
    <property type="molecule type" value="Genomic_DNA"/>
</dbReference>
<feature type="compositionally biased region" description="Basic and acidic residues" evidence="1">
    <location>
        <begin position="10"/>
        <end position="21"/>
    </location>
</feature>
<gene>
    <name evidence="2" type="ORF">EIW28_22950</name>
</gene>
<feature type="region of interest" description="Disordered" evidence="1">
    <location>
        <begin position="63"/>
        <end position="86"/>
    </location>
</feature>
<sequence>MTARALPSRADADPAAPRDRTGANAGGPTRPPGRRPAIAAAASAMRTRARAALWRKVLWDGALHDSASKQGAPRGRTGDTDPGREP</sequence>
<comment type="caution">
    <text evidence="2">The sequence shown here is derived from an EMBL/GenBank/DDBJ whole genome shotgun (WGS) entry which is preliminary data.</text>
</comment>
<evidence type="ECO:0000256" key="1">
    <source>
        <dbReference type="SAM" id="MobiDB-lite"/>
    </source>
</evidence>
<dbReference type="RefSeq" id="WP_125250049.1">
    <property type="nucleotide sequence ID" value="NZ_RSEB01000008.1"/>
</dbReference>
<reference evidence="2 3" key="1">
    <citation type="submission" date="2018-12" db="EMBL/GenBank/DDBJ databases">
        <title>Glycomyces sp. YIM 121974 draft genome.</title>
        <authorList>
            <person name="Li Q."/>
        </authorList>
    </citation>
    <scope>NUCLEOTIDE SEQUENCE [LARGE SCALE GENOMIC DNA]</scope>
    <source>
        <strain evidence="2 3">YIM 121974</strain>
    </source>
</reference>
<evidence type="ECO:0000313" key="2">
    <source>
        <dbReference type="EMBL" id="RRR96122.1"/>
    </source>
</evidence>
<feature type="compositionally biased region" description="Basic and acidic residues" evidence="1">
    <location>
        <begin position="76"/>
        <end position="86"/>
    </location>
</feature>
<organism evidence="2 3">
    <name type="scientific">Glycomyces terrestris</name>
    <dbReference type="NCBI Taxonomy" id="2493553"/>
    <lineage>
        <taxon>Bacteria</taxon>
        <taxon>Bacillati</taxon>
        <taxon>Actinomycetota</taxon>
        <taxon>Actinomycetes</taxon>
        <taxon>Glycomycetales</taxon>
        <taxon>Glycomycetaceae</taxon>
        <taxon>Glycomyces</taxon>
    </lineage>
</organism>
<name>A0A426USL3_9ACTN</name>
<protein>
    <submittedName>
        <fullName evidence="2">Uncharacterized protein</fullName>
    </submittedName>
</protein>
<feature type="region of interest" description="Disordered" evidence="1">
    <location>
        <begin position="1"/>
        <end position="43"/>
    </location>
</feature>